<evidence type="ECO:0000256" key="1">
    <source>
        <dbReference type="SAM" id="MobiDB-lite"/>
    </source>
</evidence>
<feature type="compositionally biased region" description="Pro residues" evidence="1">
    <location>
        <begin position="1"/>
        <end position="10"/>
    </location>
</feature>
<dbReference type="AlphaFoldDB" id="A0A8J7UIH3"/>
<comment type="caution">
    <text evidence="2">The sequence shown here is derived from an EMBL/GenBank/DDBJ whole genome shotgun (WGS) entry which is preliminary data.</text>
</comment>
<organism evidence="2 3">
    <name type="scientific">Tianweitania sediminis</name>
    <dbReference type="NCBI Taxonomy" id="1502156"/>
    <lineage>
        <taxon>Bacteria</taxon>
        <taxon>Pseudomonadati</taxon>
        <taxon>Pseudomonadota</taxon>
        <taxon>Alphaproteobacteria</taxon>
        <taxon>Hyphomicrobiales</taxon>
        <taxon>Phyllobacteriaceae</taxon>
        <taxon>Tianweitania</taxon>
    </lineage>
</organism>
<proteinExistence type="predicted"/>
<dbReference type="RefSeq" id="WP_209333647.1">
    <property type="nucleotide sequence ID" value="NZ_JAGIYY010000001.1"/>
</dbReference>
<feature type="region of interest" description="Disordered" evidence="1">
    <location>
        <begin position="1"/>
        <end position="61"/>
    </location>
</feature>
<name>A0A8J7UIH3_9HYPH</name>
<evidence type="ECO:0000313" key="2">
    <source>
        <dbReference type="EMBL" id="MBP0437654.1"/>
    </source>
</evidence>
<protein>
    <submittedName>
        <fullName evidence="2">Uncharacterized protein</fullName>
    </submittedName>
</protein>
<keyword evidence="3" id="KW-1185">Reference proteome</keyword>
<gene>
    <name evidence="2" type="ORF">J5Y06_03165</name>
</gene>
<accession>A0A8J7UIH3</accession>
<dbReference type="Proteomes" id="UP000666240">
    <property type="component" value="Unassembled WGS sequence"/>
</dbReference>
<reference evidence="2" key="1">
    <citation type="submission" date="2021-03" db="EMBL/GenBank/DDBJ databases">
        <title>Genome sequencing and assembly of Tianweitania sediminis.</title>
        <authorList>
            <person name="Chhetri G."/>
        </authorList>
    </citation>
    <scope>NUCLEOTIDE SEQUENCE</scope>
    <source>
        <strain evidence="2">Z8</strain>
    </source>
</reference>
<dbReference type="EMBL" id="JAGIYY010000001">
    <property type="protein sequence ID" value="MBP0437654.1"/>
    <property type="molecule type" value="Genomic_DNA"/>
</dbReference>
<feature type="compositionally biased region" description="Polar residues" evidence="1">
    <location>
        <begin position="32"/>
        <end position="61"/>
    </location>
</feature>
<evidence type="ECO:0000313" key="3">
    <source>
        <dbReference type="Proteomes" id="UP000666240"/>
    </source>
</evidence>
<sequence>MTGKPPPVPPQNQSKSGPGDAKNVSVDDAIHGQTSAANPDKQGQQGNSKVNTTHQGYQQDR</sequence>